<evidence type="ECO:0000313" key="3">
    <source>
        <dbReference type="EMBL" id="MCQ1537630.1"/>
    </source>
</evidence>
<comment type="subcellular location">
    <subcellularLocation>
        <location evidence="1">Cytoplasm</location>
    </subcellularLocation>
</comment>
<dbReference type="PANTHER" id="PTHR42930:SF3">
    <property type="entry name" value="PHOSPHATE-SPECIFIC TRANSPORT SYSTEM ACCESSORY PROTEIN PHOU"/>
    <property type="match status" value="1"/>
</dbReference>
<dbReference type="PANTHER" id="PTHR42930">
    <property type="entry name" value="PHOSPHATE-SPECIFIC TRANSPORT SYSTEM ACCESSORY PROTEIN PHOU"/>
    <property type="match status" value="1"/>
</dbReference>
<accession>A0ABD4TJV9</accession>
<dbReference type="PIRSF" id="PIRSF003107">
    <property type="entry name" value="PhoU"/>
    <property type="match status" value="1"/>
</dbReference>
<dbReference type="GO" id="GO:0006817">
    <property type="term" value="P:phosphate ion transport"/>
    <property type="evidence" value="ECO:0007669"/>
    <property type="project" value="UniProtKB-KW"/>
</dbReference>
<comment type="similarity">
    <text evidence="1">Belongs to the PhoU family.</text>
</comment>
<gene>
    <name evidence="3" type="ORF">FTO68_01305</name>
</gene>
<dbReference type="SUPFAM" id="SSF109755">
    <property type="entry name" value="PhoU-like"/>
    <property type="match status" value="1"/>
</dbReference>
<feature type="domain" description="PhoU" evidence="2">
    <location>
        <begin position="148"/>
        <end position="232"/>
    </location>
</feature>
<dbReference type="InterPro" id="IPR038078">
    <property type="entry name" value="PhoU-like_sf"/>
</dbReference>
<name>A0ABD4TJV9_9EURY</name>
<keyword evidence="1" id="KW-0813">Transport</keyword>
<dbReference type="EMBL" id="VOTZ01000002">
    <property type="protein sequence ID" value="MCQ1537630.1"/>
    <property type="molecule type" value="Genomic_DNA"/>
</dbReference>
<organism evidence="3 4">
    <name type="scientific">Methanocalculus taiwanensis</name>
    <dbReference type="NCBI Taxonomy" id="106207"/>
    <lineage>
        <taxon>Archaea</taxon>
        <taxon>Methanobacteriati</taxon>
        <taxon>Methanobacteriota</taxon>
        <taxon>Stenosarchaea group</taxon>
        <taxon>Methanomicrobia</taxon>
        <taxon>Methanomicrobiales</taxon>
        <taxon>Methanocalculaceae</taxon>
        <taxon>Methanocalculus</taxon>
    </lineage>
</organism>
<protein>
    <recommendedName>
        <fullName evidence="1">Phosphate-specific transport system accessory protein PhoU</fullName>
    </recommendedName>
</protein>
<comment type="function">
    <text evidence="1">Plays a role in the regulation of phosphate uptake.</text>
</comment>
<proteinExistence type="inferred from homology"/>
<keyword evidence="4" id="KW-1185">Reference proteome</keyword>
<dbReference type="Proteomes" id="UP001524383">
    <property type="component" value="Unassembled WGS sequence"/>
</dbReference>
<comment type="subunit">
    <text evidence="1">Homodimer.</text>
</comment>
<reference evidence="3 4" key="1">
    <citation type="submission" date="2019-08" db="EMBL/GenBank/DDBJ databases">
        <authorList>
            <person name="Chen S.-C."/>
            <person name="Lai M.-C."/>
            <person name="You Y.-T."/>
        </authorList>
    </citation>
    <scope>NUCLEOTIDE SEQUENCE [LARGE SCALE GENOMIC DNA]</scope>
    <source>
        <strain evidence="3 4">P2F9704a</strain>
    </source>
</reference>
<keyword evidence="1" id="KW-0592">Phosphate transport</keyword>
<comment type="caution">
    <text evidence="3">The sequence shown here is derived from an EMBL/GenBank/DDBJ whole genome shotgun (WGS) entry which is preliminary data.</text>
</comment>
<dbReference type="Gene3D" id="1.20.58.220">
    <property type="entry name" value="Phosphate transport system protein phou homolog 2, domain 2"/>
    <property type="match status" value="1"/>
</dbReference>
<dbReference type="InterPro" id="IPR028366">
    <property type="entry name" value="PhoU"/>
</dbReference>
<dbReference type="GO" id="GO:0005737">
    <property type="term" value="C:cytoplasm"/>
    <property type="evidence" value="ECO:0007669"/>
    <property type="project" value="UniProtKB-SubCell"/>
</dbReference>
<dbReference type="AlphaFoldDB" id="A0ABD4TJV9"/>
<evidence type="ECO:0000256" key="1">
    <source>
        <dbReference type="PIRNR" id="PIRNR003107"/>
    </source>
</evidence>
<keyword evidence="1" id="KW-0963">Cytoplasm</keyword>
<evidence type="ECO:0000313" key="4">
    <source>
        <dbReference type="Proteomes" id="UP001524383"/>
    </source>
</evidence>
<evidence type="ECO:0000259" key="2">
    <source>
        <dbReference type="Pfam" id="PF01895"/>
    </source>
</evidence>
<sequence length="244" mass="28058">MIMMKDHFHKEIEEYQISVWKYSIFALKMLRDSFEAFRSLDRELACEIAGGMESHCISCGTSDGQPEMHQQIMVPRKVLLGLKSDQLEEEGLMLIALNQPVASDLRTISCCMNLINSSERIGRYGKDICHCTYKLPRGIHIHDMVGLPEMAALSISMLEDAITAFRTHDLRMISGFSERDDVIDQMRYAIYEDCIRIMEEDPGTIPYCATYLLIDRYLERCADHACKTAEKIHYMVTGDRVDIR</sequence>
<dbReference type="Pfam" id="PF01895">
    <property type="entry name" value="PhoU"/>
    <property type="match status" value="2"/>
</dbReference>
<dbReference type="InterPro" id="IPR026022">
    <property type="entry name" value="PhoU_dom"/>
</dbReference>
<feature type="domain" description="PhoU" evidence="2">
    <location>
        <begin position="85"/>
        <end position="130"/>
    </location>
</feature>